<feature type="compositionally biased region" description="Polar residues" evidence="3">
    <location>
        <begin position="27"/>
        <end position="42"/>
    </location>
</feature>
<keyword evidence="1 2" id="KW-0238">DNA-binding</keyword>
<dbReference type="PROSITE" id="PS50071">
    <property type="entry name" value="HOMEOBOX_2"/>
    <property type="match status" value="1"/>
</dbReference>
<proteinExistence type="predicted"/>
<name>A0AAD9FUT0_PAPLA</name>
<accession>A0AAD9FUT0</accession>
<dbReference type="SMART" id="SM00389">
    <property type="entry name" value="HOX"/>
    <property type="match status" value="1"/>
</dbReference>
<keyword evidence="1 2" id="KW-0539">Nucleus</keyword>
<dbReference type="GO" id="GO:0003677">
    <property type="term" value="F:DNA binding"/>
    <property type="evidence" value="ECO:0007669"/>
    <property type="project" value="UniProtKB-UniRule"/>
</dbReference>
<dbReference type="Gene3D" id="1.10.10.60">
    <property type="entry name" value="Homeodomain-like"/>
    <property type="match status" value="1"/>
</dbReference>
<evidence type="ECO:0000256" key="1">
    <source>
        <dbReference type="PROSITE-ProRule" id="PRU00108"/>
    </source>
</evidence>
<dbReference type="EMBL" id="JAODAN010000002">
    <property type="protein sequence ID" value="KAK1926671.1"/>
    <property type="molecule type" value="Genomic_DNA"/>
</dbReference>
<dbReference type="AlphaFoldDB" id="A0AAD9FUT0"/>
<dbReference type="Pfam" id="PF00046">
    <property type="entry name" value="Homeodomain"/>
    <property type="match status" value="1"/>
</dbReference>
<feature type="compositionally biased region" description="Pro residues" evidence="3">
    <location>
        <begin position="399"/>
        <end position="409"/>
    </location>
</feature>
<feature type="region of interest" description="Disordered" evidence="3">
    <location>
        <begin position="498"/>
        <end position="518"/>
    </location>
</feature>
<protein>
    <recommendedName>
        <fullName evidence="4">Homeobox domain-containing protein</fullName>
    </recommendedName>
</protein>
<feature type="DNA-binding region" description="Homeobox" evidence="1">
    <location>
        <begin position="135"/>
        <end position="194"/>
    </location>
</feature>
<keyword evidence="6" id="KW-1185">Reference proteome</keyword>
<dbReference type="Proteomes" id="UP001182556">
    <property type="component" value="Unassembled WGS sequence"/>
</dbReference>
<feature type="region of interest" description="Disordered" evidence="3">
    <location>
        <begin position="339"/>
        <end position="360"/>
    </location>
</feature>
<feature type="compositionally biased region" description="Low complexity" evidence="3">
    <location>
        <begin position="342"/>
        <end position="355"/>
    </location>
</feature>
<feature type="compositionally biased region" description="Basic and acidic residues" evidence="3">
    <location>
        <begin position="507"/>
        <end position="518"/>
    </location>
</feature>
<dbReference type="GO" id="GO:0005634">
    <property type="term" value="C:nucleus"/>
    <property type="evidence" value="ECO:0007669"/>
    <property type="project" value="UniProtKB-SubCell"/>
</dbReference>
<organism evidence="5 6">
    <name type="scientific">Papiliotrema laurentii</name>
    <name type="common">Cryptococcus laurentii</name>
    <dbReference type="NCBI Taxonomy" id="5418"/>
    <lineage>
        <taxon>Eukaryota</taxon>
        <taxon>Fungi</taxon>
        <taxon>Dikarya</taxon>
        <taxon>Basidiomycota</taxon>
        <taxon>Agaricomycotina</taxon>
        <taxon>Tremellomycetes</taxon>
        <taxon>Tremellales</taxon>
        <taxon>Rhynchogastremaceae</taxon>
        <taxon>Papiliotrema</taxon>
    </lineage>
</organism>
<sequence length="548" mass="60971">MSTQDPANLADDFPSPEPSNAHLPSMDMSSELANQALAQQVEQAAIAGSSSSSGPGPETAASSLSNRSLHDHHHQQQQHQPTEHDPTDAHHPTDLDPSLEEETQLNDPHQNHTHEHLQTSQYRRPHALSPGSLGYRPPESLSNNEQLVILREAYARNPNPGKRELEVLAEKTGRPWTKIREYFRQRRNKMRGLDSLEHMEEPGRASGWLQITYRSAPPTSHVSQLHLYNSYKTRFDPYATHSPLLGGQELVQLACATFPGCEMAKSDDDYIIRGMKVKEDLSQGQASGGSDHLEKRVDDLVEPLRGATWLLSTFQHQPESDVTQTDLYASYAARFTSLPEHSASAPQQPQGQAQSTADEAELREFEAEMAAPETESNGMDENDLQSFSLALKAREENGLPPPPPPPQPPSQGSRREERLLNPVELISLTRMTFPQAEPAVDDSGRFVIRGLERREGEEKGRSNMKLEEMFPFALASAPDPSDPNHPFTSLLKRKLALLHPDPASPPDPKRAKQAREALGEEEKELLEGLKRFKGSPLGREVRDICVNQ</sequence>
<keyword evidence="1 2" id="KW-0371">Homeobox</keyword>
<feature type="region of interest" description="Disordered" evidence="3">
    <location>
        <begin position="395"/>
        <end position="416"/>
    </location>
</feature>
<feature type="domain" description="Homeobox" evidence="4">
    <location>
        <begin position="133"/>
        <end position="193"/>
    </location>
</feature>
<gene>
    <name evidence="5" type="ORF">DB88DRAFT_482643</name>
</gene>
<dbReference type="InterPro" id="IPR001356">
    <property type="entry name" value="HD"/>
</dbReference>
<evidence type="ECO:0000313" key="6">
    <source>
        <dbReference type="Proteomes" id="UP001182556"/>
    </source>
</evidence>
<evidence type="ECO:0000256" key="2">
    <source>
        <dbReference type="RuleBase" id="RU000682"/>
    </source>
</evidence>
<feature type="compositionally biased region" description="Low complexity" evidence="3">
    <location>
        <begin position="44"/>
        <end position="63"/>
    </location>
</feature>
<reference evidence="5" key="1">
    <citation type="submission" date="2023-02" db="EMBL/GenBank/DDBJ databases">
        <title>Identification and recombinant expression of a fungal hydrolase from Papiliotrema laurentii that hydrolyzes apple cutin and clears colloidal polyester polyurethane.</title>
        <authorList>
            <consortium name="DOE Joint Genome Institute"/>
            <person name="Roman V.A."/>
            <person name="Bojanowski C."/>
            <person name="Crable B.R."/>
            <person name="Wagner D.N."/>
            <person name="Hung C.S."/>
            <person name="Nadeau L.J."/>
            <person name="Schratz L."/>
            <person name="Haridas S."/>
            <person name="Pangilinan J."/>
            <person name="Lipzen A."/>
            <person name="Na H."/>
            <person name="Yan M."/>
            <person name="Ng V."/>
            <person name="Grigoriev I.V."/>
            <person name="Spatafora J.W."/>
            <person name="Barlow D."/>
            <person name="Biffinger J."/>
            <person name="Kelley-Loughnane N."/>
            <person name="Varaljay V.A."/>
            <person name="Crookes-Goodson W.J."/>
        </authorList>
    </citation>
    <scope>NUCLEOTIDE SEQUENCE</scope>
    <source>
        <strain evidence="5">5307AH</strain>
    </source>
</reference>
<evidence type="ECO:0000256" key="3">
    <source>
        <dbReference type="SAM" id="MobiDB-lite"/>
    </source>
</evidence>
<evidence type="ECO:0000313" key="5">
    <source>
        <dbReference type="EMBL" id="KAK1926671.1"/>
    </source>
</evidence>
<feature type="region of interest" description="Disordered" evidence="3">
    <location>
        <begin position="1"/>
        <end position="140"/>
    </location>
</feature>
<dbReference type="SUPFAM" id="SSF46689">
    <property type="entry name" value="Homeodomain-like"/>
    <property type="match status" value="1"/>
</dbReference>
<dbReference type="CDD" id="cd00086">
    <property type="entry name" value="homeodomain"/>
    <property type="match status" value="1"/>
</dbReference>
<feature type="compositionally biased region" description="Basic and acidic residues" evidence="3">
    <location>
        <begin position="81"/>
        <end position="94"/>
    </location>
</feature>
<evidence type="ECO:0000259" key="4">
    <source>
        <dbReference type="PROSITE" id="PS50071"/>
    </source>
</evidence>
<comment type="caution">
    <text evidence="5">The sequence shown here is derived from an EMBL/GenBank/DDBJ whole genome shotgun (WGS) entry which is preliminary data.</text>
</comment>
<dbReference type="InterPro" id="IPR009057">
    <property type="entry name" value="Homeodomain-like_sf"/>
</dbReference>
<comment type="subcellular location">
    <subcellularLocation>
        <location evidence="1 2">Nucleus</location>
    </subcellularLocation>
</comment>